<evidence type="ECO:0000313" key="3">
    <source>
        <dbReference type="EMBL" id="MBG0560213.1"/>
    </source>
</evidence>
<reference evidence="3" key="1">
    <citation type="submission" date="2020-11" db="EMBL/GenBank/DDBJ databases">
        <title>Isolation and identification of active actinomycetes.</title>
        <authorList>
            <person name="Sun X."/>
        </authorList>
    </citation>
    <scope>NUCLEOTIDE SEQUENCE</scope>
    <source>
        <strain evidence="3">NEAU-A11</strain>
    </source>
</reference>
<gene>
    <name evidence="3" type="ORF">I4J89_01875</name>
</gene>
<evidence type="ECO:0000259" key="2">
    <source>
        <dbReference type="Pfam" id="PF13454"/>
    </source>
</evidence>
<organism evidence="3 4">
    <name type="scientific">Actinoplanes aureus</name>
    <dbReference type="NCBI Taxonomy" id="2792083"/>
    <lineage>
        <taxon>Bacteria</taxon>
        <taxon>Bacillati</taxon>
        <taxon>Actinomycetota</taxon>
        <taxon>Actinomycetes</taxon>
        <taxon>Micromonosporales</taxon>
        <taxon>Micromonosporaceae</taxon>
        <taxon>Actinoplanes</taxon>
    </lineage>
</organism>
<evidence type="ECO:0000313" key="4">
    <source>
        <dbReference type="Proteomes" id="UP000598146"/>
    </source>
</evidence>
<dbReference type="PANTHER" id="PTHR40254">
    <property type="entry name" value="BLR0577 PROTEIN"/>
    <property type="match status" value="1"/>
</dbReference>
<sequence>MGGGATAVLLLDAIDRAGVRSPLQISVYEPRLVPGPGRPYGEDPDAALINRPADRMSIRHTEPLDFVDWLKAATRQGHVAAVDPEARFQPRWLFGAYLRARLGELLARLAARGVRVEFHRATVDDIIHQDGGFIVATSVTQARAYDAVVLCLGTPRPADPYRLRGLPGFLADPYPLPEHVGTDGPVTVLGTNLTAMDLTTALLRRGRNAPILLMSRRGLVPSVRGPVATAAPEAVEELTRVVRRTPPAGLWSATRRTLRRHLVLRQAELTEVALDLTPGERPADRLRRHLDRVDDPTCWRAGLLTLLDPVGELLWQRLPMVTRRHFLERVNPRVSQVLNPMPPSTAATLLQAVSDGRVEVIAGVTGVTPARDGFVVAAGGRTYRTRTLLNAVRATHYDDGEPPGRLLARLAGRGLARPHPCGGVHIDFDTNRIQGAPDGLYALGHPTAGDVYYANAGSLLGISARAEHIVRDMCPRNTHPPRPGRRRDIRGKPTATSSLGI</sequence>
<dbReference type="Proteomes" id="UP000598146">
    <property type="component" value="Unassembled WGS sequence"/>
</dbReference>
<dbReference type="Pfam" id="PF13454">
    <property type="entry name" value="NAD_binding_9"/>
    <property type="match status" value="1"/>
</dbReference>
<dbReference type="AlphaFoldDB" id="A0A931C4C7"/>
<keyword evidence="4" id="KW-1185">Reference proteome</keyword>
<feature type="domain" description="FAD-dependent urate hydroxylase HpyO/Asp monooxygenase CreE-like FAD/NAD(P)-binding" evidence="2">
    <location>
        <begin position="2"/>
        <end position="154"/>
    </location>
</feature>
<name>A0A931C4C7_9ACTN</name>
<evidence type="ECO:0000256" key="1">
    <source>
        <dbReference type="SAM" id="MobiDB-lite"/>
    </source>
</evidence>
<dbReference type="SUPFAM" id="SSF51905">
    <property type="entry name" value="FAD/NAD(P)-binding domain"/>
    <property type="match status" value="1"/>
</dbReference>
<dbReference type="InterPro" id="IPR052189">
    <property type="entry name" value="L-asp_N-monooxygenase_NS-form"/>
</dbReference>
<dbReference type="InterPro" id="IPR036188">
    <property type="entry name" value="FAD/NAD-bd_sf"/>
</dbReference>
<dbReference type="PANTHER" id="PTHR40254:SF1">
    <property type="entry name" value="BLR0577 PROTEIN"/>
    <property type="match status" value="1"/>
</dbReference>
<comment type="caution">
    <text evidence="3">The sequence shown here is derived from an EMBL/GenBank/DDBJ whole genome shotgun (WGS) entry which is preliminary data.</text>
</comment>
<accession>A0A931C4C7</accession>
<feature type="region of interest" description="Disordered" evidence="1">
    <location>
        <begin position="473"/>
        <end position="501"/>
    </location>
</feature>
<protein>
    <submittedName>
        <fullName evidence="3">FAD/NAD(P)-binding protein</fullName>
    </submittedName>
</protein>
<dbReference type="EMBL" id="JADQTO010000001">
    <property type="protein sequence ID" value="MBG0560213.1"/>
    <property type="molecule type" value="Genomic_DNA"/>
</dbReference>
<dbReference type="InterPro" id="IPR038732">
    <property type="entry name" value="HpyO/CreE_NAD-binding"/>
</dbReference>
<proteinExistence type="predicted"/>
<dbReference type="RefSeq" id="WP_196412018.1">
    <property type="nucleotide sequence ID" value="NZ_JADQTO010000001.1"/>
</dbReference>
<dbReference type="Gene3D" id="3.50.50.60">
    <property type="entry name" value="FAD/NAD(P)-binding domain"/>
    <property type="match status" value="1"/>
</dbReference>